<proteinExistence type="predicted"/>
<dbReference type="InterPro" id="IPR043502">
    <property type="entry name" value="DNA/RNA_pol_sf"/>
</dbReference>
<evidence type="ECO:0000313" key="2">
    <source>
        <dbReference type="Proteomes" id="UP001152795"/>
    </source>
</evidence>
<dbReference type="Pfam" id="PF00078">
    <property type="entry name" value="RVT_1"/>
    <property type="match status" value="1"/>
</dbReference>
<dbReference type="AlphaFoldDB" id="A0A7D9I100"/>
<organism evidence="1 2">
    <name type="scientific">Paramuricea clavata</name>
    <name type="common">Red gorgonian</name>
    <name type="synonym">Violescent sea-whip</name>
    <dbReference type="NCBI Taxonomy" id="317549"/>
    <lineage>
        <taxon>Eukaryota</taxon>
        <taxon>Metazoa</taxon>
        <taxon>Cnidaria</taxon>
        <taxon>Anthozoa</taxon>
        <taxon>Octocorallia</taxon>
        <taxon>Malacalcyonacea</taxon>
        <taxon>Plexauridae</taxon>
        <taxon>Paramuricea</taxon>
    </lineage>
</organism>
<dbReference type="SUPFAM" id="SSF56672">
    <property type="entry name" value="DNA/RNA polymerases"/>
    <property type="match status" value="1"/>
</dbReference>
<protein>
    <submittedName>
        <fullName evidence="1">Uncharacterized protein</fullName>
    </submittedName>
</protein>
<dbReference type="PANTHER" id="PTHR19446">
    <property type="entry name" value="REVERSE TRANSCRIPTASES"/>
    <property type="match status" value="1"/>
</dbReference>
<dbReference type="OrthoDB" id="6629474at2759"/>
<sequence>MEEMILHAARKSLKIKKTKFRNKINNVCNKKWFDKECRLTRHSVRKLANQKHRNPLNVEIRNEYHIALKIYKNTLNRKKEIFHTKKLEELETISENEPNSFWKLLKNMSNELEDLSTCEPDVTTNSWLTHFESLHAKHTMLGTEQQHTLNQLEKLEEEIANKFLDEAISENEIINAARKLKNNKSAYSDKIRNEMLKSSARILLKGYQKLFNLILESGKFPDQWCEGPITPIFKSGEKNFKKAFDSVWHEGLFFKLLENKIDGQFYNLIKSLYSNSKCAVKQSKTRTDFFNYSKGVRQGCIRVIDIKELATLFDNTSSDPFILPNGTKLSCLLYADDLIILSRSRFGLEKCLDDLHSWSNKWLMEVNLKKTQVMIFEKTNSKKAKPIFNLGKKDITVGKKYCYLGIKMNNNGNFTLALKQLSEKALHALYSVGKKASNIASRGELGKFPLIINIFKRLFKYITHLNSLSETAIAKQAFLISKDLFTKQNTSYYGKAMDILKAFNLNTEITDLESITTELIQPITKRLKENYLTFWKHKLENSSKLTFYSTIKIDYELEKYLSIIKD</sequence>
<comment type="caution">
    <text evidence="1">The sequence shown here is derived from an EMBL/GenBank/DDBJ whole genome shotgun (WGS) entry which is preliminary data.</text>
</comment>
<keyword evidence="2" id="KW-1185">Reference proteome</keyword>
<evidence type="ECO:0000313" key="1">
    <source>
        <dbReference type="EMBL" id="CAB3994666.1"/>
    </source>
</evidence>
<reference evidence="1" key="1">
    <citation type="submission" date="2020-04" db="EMBL/GenBank/DDBJ databases">
        <authorList>
            <person name="Alioto T."/>
            <person name="Alioto T."/>
            <person name="Gomez Garrido J."/>
        </authorList>
    </citation>
    <scope>NUCLEOTIDE SEQUENCE</scope>
    <source>
        <strain evidence="1">A484AB</strain>
    </source>
</reference>
<dbReference type="EMBL" id="CACRXK020002511">
    <property type="protein sequence ID" value="CAB3994666.1"/>
    <property type="molecule type" value="Genomic_DNA"/>
</dbReference>
<dbReference type="InterPro" id="IPR000477">
    <property type="entry name" value="RT_dom"/>
</dbReference>
<dbReference type="Proteomes" id="UP001152795">
    <property type="component" value="Unassembled WGS sequence"/>
</dbReference>
<gene>
    <name evidence="1" type="ORF">PACLA_8A046230</name>
</gene>
<name>A0A7D9I100_PARCT</name>
<accession>A0A7D9I100</accession>